<dbReference type="SUPFAM" id="SSF56425">
    <property type="entry name" value="Succinate dehydrogenase/fumarate reductase flavoprotein, catalytic domain"/>
    <property type="match status" value="1"/>
</dbReference>
<dbReference type="InterPro" id="IPR003953">
    <property type="entry name" value="FAD-dep_OxRdtase_2_FAD-bd"/>
</dbReference>
<protein>
    <submittedName>
        <fullName evidence="7">3-oxosteroid 1-dehydrogenase</fullName>
        <ecNumber evidence="7">1.3.99.4</ecNumber>
    </submittedName>
</protein>
<gene>
    <name evidence="7" type="primary">kstD_1</name>
    <name evidence="7" type="ORF">A6302_01421</name>
</gene>
<accession>A0A1E3H4I5</accession>
<organism evidence="7 8">
    <name type="scientific">Methylobrevis pamukkalensis</name>
    <dbReference type="NCBI Taxonomy" id="1439726"/>
    <lineage>
        <taxon>Bacteria</taxon>
        <taxon>Pseudomonadati</taxon>
        <taxon>Pseudomonadota</taxon>
        <taxon>Alphaproteobacteria</taxon>
        <taxon>Hyphomicrobiales</taxon>
        <taxon>Pleomorphomonadaceae</taxon>
        <taxon>Methylobrevis</taxon>
    </lineage>
</organism>
<dbReference type="GO" id="GO:0047571">
    <property type="term" value="F:3-oxosteroid 1-dehydrogenase activity"/>
    <property type="evidence" value="ECO:0007669"/>
    <property type="project" value="UniProtKB-EC"/>
</dbReference>
<sequence>MLAFVESATPLKFRLTDEPDPMAERPGGKAKGRMVSPEPISRRLLGPLARKLRRSTLPHIFSYQEMLSADPYHTPIRAGLKLWPKLAWRLLTGIRGQGNALMTGLLKGCLDAGCRIETGARGLELVADEAGGVTGVVFQQGARRRRVAASRGVVLAAGGFDWNEAMRAAHFPGPFDRIGGPAGNEGDAHVMAEAAGAALTRMDQANVFPCLPTRYEGRRHGLPMVFQGEPHSILVGRHGRRFVSECDYNVGEELDRRDPETGEGIHLPAWVIADSRFPKTSLMFRWYARYEPDWIVRGHTIADLAGRIGLPAAELEASVARFNGFCAKGHDADFQRGESKWEAKKFGGTAVQLKPIEVGPFLALTFNRSIIGTKGGVATNEKGQALRPDGSVVAGLYAAGLTMANPIGTRALGAGTTIGPNLTWGFIAAETLLKDNR</sequence>
<dbReference type="RefSeq" id="WP_280938883.1">
    <property type="nucleotide sequence ID" value="NZ_MCRJ01000026.1"/>
</dbReference>
<dbReference type="InterPro" id="IPR027477">
    <property type="entry name" value="Succ_DH/fumarate_Rdtase_cat_sf"/>
</dbReference>
<dbReference type="AlphaFoldDB" id="A0A1E3H4I5"/>
<dbReference type="Gene3D" id="3.90.700.10">
    <property type="entry name" value="Succinate dehydrogenase/fumarate reductase flavoprotein, catalytic domain"/>
    <property type="match status" value="1"/>
</dbReference>
<dbReference type="EMBL" id="MCRJ01000026">
    <property type="protein sequence ID" value="ODN71224.1"/>
    <property type="molecule type" value="Genomic_DNA"/>
</dbReference>
<dbReference type="PANTHER" id="PTHR43400">
    <property type="entry name" value="FUMARATE REDUCTASE"/>
    <property type="match status" value="1"/>
</dbReference>
<feature type="domain" description="FAD-dependent oxidoreductase 2 FAD-binding" evidence="6">
    <location>
        <begin position="39"/>
        <end position="417"/>
    </location>
</feature>
<dbReference type="Proteomes" id="UP000094622">
    <property type="component" value="Unassembled WGS sequence"/>
</dbReference>
<dbReference type="Pfam" id="PF00890">
    <property type="entry name" value="FAD_binding_2"/>
    <property type="match status" value="1"/>
</dbReference>
<dbReference type="GO" id="GO:0008202">
    <property type="term" value="P:steroid metabolic process"/>
    <property type="evidence" value="ECO:0007669"/>
    <property type="project" value="UniProtKB-ARBA"/>
</dbReference>
<comment type="cofactor">
    <cofactor evidence="1">
        <name>FAD</name>
        <dbReference type="ChEBI" id="CHEBI:57692"/>
    </cofactor>
</comment>
<comment type="caution">
    <text evidence="7">The sequence shown here is derived from an EMBL/GenBank/DDBJ whole genome shotgun (WGS) entry which is preliminary data.</text>
</comment>
<keyword evidence="3" id="KW-0274">FAD</keyword>
<dbReference type="Gene3D" id="3.50.50.60">
    <property type="entry name" value="FAD/NAD(P)-binding domain"/>
    <property type="match status" value="2"/>
</dbReference>
<keyword evidence="8" id="KW-1185">Reference proteome</keyword>
<evidence type="ECO:0000259" key="6">
    <source>
        <dbReference type="Pfam" id="PF00890"/>
    </source>
</evidence>
<dbReference type="InterPro" id="IPR050315">
    <property type="entry name" value="FAD-oxidoreductase_2"/>
</dbReference>
<evidence type="ECO:0000256" key="1">
    <source>
        <dbReference type="ARBA" id="ARBA00001974"/>
    </source>
</evidence>
<dbReference type="InterPro" id="IPR036188">
    <property type="entry name" value="FAD/NAD-bd_sf"/>
</dbReference>
<dbReference type="PANTHER" id="PTHR43400:SF10">
    <property type="entry name" value="3-OXOSTEROID 1-DEHYDROGENASE"/>
    <property type="match status" value="1"/>
</dbReference>
<feature type="compositionally biased region" description="Basic and acidic residues" evidence="5">
    <location>
        <begin position="15"/>
        <end position="27"/>
    </location>
</feature>
<evidence type="ECO:0000313" key="7">
    <source>
        <dbReference type="EMBL" id="ODN71224.1"/>
    </source>
</evidence>
<evidence type="ECO:0000256" key="2">
    <source>
        <dbReference type="ARBA" id="ARBA00022630"/>
    </source>
</evidence>
<evidence type="ECO:0000313" key="8">
    <source>
        <dbReference type="Proteomes" id="UP000094622"/>
    </source>
</evidence>
<proteinExistence type="predicted"/>
<feature type="region of interest" description="Disordered" evidence="5">
    <location>
        <begin position="15"/>
        <end position="36"/>
    </location>
</feature>
<reference evidence="7 8" key="1">
    <citation type="submission" date="2016-07" db="EMBL/GenBank/DDBJ databases">
        <title>Draft Genome Sequence of Methylobrevis pamukkalensis PK2.</title>
        <authorList>
            <person name="Vasilenko O.V."/>
            <person name="Doronina N.V."/>
            <person name="Shmareva M.N."/>
            <person name="Tarlachkov S.V."/>
            <person name="Mustakhimov I."/>
            <person name="Trotsenko Y.A."/>
        </authorList>
    </citation>
    <scope>NUCLEOTIDE SEQUENCE [LARGE SCALE GENOMIC DNA]</scope>
    <source>
        <strain evidence="7 8">PK2</strain>
    </source>
</reference>
<name>A0A1E3H4I5_9HYPH</name>
<evidence type="ECO:0000256" key="3">
    <source>
        <dbReference type="ARBA" id="ARBA00022827"/>
    </source>
</evidence>
<keyword evidence="2" id="KW-0285">Flavoprotein</keyword>
<evidence type="ECO:0000256" key="4">
    <source>
        <dbReference type="ARBA" id="ARBA00023002"/>
    </source>
</evidence>
<keyword evidence="4 7" id="KW-0560">Oxidoreductase</keyword>
<evidence type="ECO:0000256" key="5">
    <source>
        <dbReference type="SAM" id="MobiDB-lite"/>
    </source>
</evidence>
<dbReference type="SUPFAM" id="SSF51905">
    <property type="entry name" value="FAD/NAD(P)-binding domain"/>
    <property type="match status" value="1"/>
</dbReference>
<dbReference type="EC" id="1.3.99.4" evidence="7"/>